<organism evidence="1 2">
    <name type="scientific">Nepenthes gracilis</name>
    <name type="common">Slender pitcher plant</name>
    <dbReference type="NCBI Taxonomy" id="150966"/>
    <lineage>
        <taxon>Eukaryota</taxon>
        <taxon>Viridiplantae</taxon>
        <taxon>Streptophyta</taxon>
        <taxon>Embryophyta</taxon>
        <taxon>Tracheophyta</taxon>
        <taxon>Spermatophyta</taxon>
        <taxon>Magnoliopsida</taxon>
        <taxon>eudicotyledons</taxon>
        <taxon>Gunneridae</taxon>
        <taxon>Pentapetalae</taxon>
        <taxon>Caryophyllales</taxon>
        <taxon>Nepenthaceae</taxon>
        <taxon>Nepenthes</taxon>
    </lineage>
</organism>
<sequence length="88" mass="9749">MPFCVFFSLSLEKPLGFLLWPSEGGIPLLWKAAPLIGLPSEADANFPEGMIVSLSGGQQLSKFTTFLSRCQPLLYLGGQGTWKIFWRL</sequence>
<keyword evidence="2" id="KW-1185">Reference proteome</keyword>
<proteinExistence type="predicted"/>
<gene>
    <name evidence="1" type="ORF">Nepgr_006391</name>
</gene>
<evidence type="ECO:0000313" key="1">
    <source>
        <dbReference type="EMBL" id="GMH04551.1"/>
    </source>
</evidence>
<name>A0AAD3S5B7_NEPGR</name>
<accession>A0AAD3S5B7</accession>
<protein>
    <submittedName>
        <fullName evidence="1">Uncharacterized protein</fullName>
    </submittedName>
</protein>
<dbReference type="Proteomes" id="UP001279734">
    <property type="component" value="Unassembled WGS sequence"/>
</dbReference>
<dbReference type="EMBL" id="BSYO01000005">
    <property type="protein sequence ID" value="GMH04551.1"/>
    <property type="molecule type" value="Genomic_DNA"/>
</dbReference>
<reference evidence="1" key="1">
    <citation type="submission" date="2023-05" db="EMBL/GenBank/DDBJ databases">
        <title>Nepenthes gracilis genome sequencing.</title>
        <authorList>
            <person name="Fukushima K."/>
        </authorList>
    </citation>
    <scope>NUCLEOTIDE SEQUENCE</scope>
    <source>
        <strain evidence="1">SING2019-196</strain>
    </source>
</reference>
<comment type="caution">
    <text evidence="1">The sequence shown here is derived from an EMBL/GenBank/DDBJ whole genome shotgun (WGS) entry which is preliminary data.</text>
</comment>
<evidence type="ECO:0000313" key="2">
    <source>
        <dbReference type="Proteomes" id="UP001279734"/>
    </source>
</evidence>
<dbReference type="AlphaFoldDB" id="A0AAD3S5B7"/>